<protein>
    <submittedName>
        <fullName evidence="1">Uncharacterized protein</fullName>
    </submittedName>
</protein>
<comment type="caution">
    <text evidence="1">The sequence shown here is derived from an EMBL/GenBank/DDBJ whole genome shotgun (WGS) entry which is preliminary data.</text>
</comment>
<organism evidence="1 2">
    <name type="scientific">Callipepla squamata</name>
    <name type="common">Scaled quail</name>
    <dbReference type="NCBI Taxonomy" id="9009"/>
    <lineage>
        <taxon>Eukaryota</taxon>
        <taxon>Metazoa</taxon>
        <taxon>Chordata</taxon>
        <taxon>Craniata</taxon>
        <taxon>Vertebrata</taxon>
        <taxon>Euteleostomi</taxon>
        <taxon>Archelosauria</taxon>
        <taxon>Archosauria</taxon>
        <taxon>Dinosauria</taxon>
        <taxon>Saurischia</taxon>
        <taxon>Theropoda</taxon>
        <taxon>Coelurosauria</taxon>
        <taxon>Aves</taxon>
        <taxon>Neognathae</taxon>
        <taxon>Galloanserae</taxon>
        <taxon>Galliformes</taxon>
        <taxon>Odontophoridae</taxon>
        <taxon>Callipepla</taxon>
    </lineage>
</organism>
<evidence type="ECO:0000313" key="2">
    <source>
        <dbReference type="Proteomes" id="UP000198323"/>
    </source>
</evidence>
<keyword evidence="2" id="KW-1185">Reference proteome</keyword>
<dbReference type="Proteomes" id="UP000198323">
    <property type="component" value="Unassembled WGS sequence"/>
</dbReference>
<reference evidence="1 2" key="1">
    <citation type="submission" date="2016-07" db="EMBL/GenBank/DDBJ databases">
        <title>Disparate Historic Effective Population Sizes Predicted by Modern Levels of Genome Diversity for the Scaled Quail (Callipepla squamata) and the Northern Bobwhite (Colinus virginianus): Inferences from First and Second Generation Draft Genome Assemblies for Sympatric New World Quail.</title>
        <authorList>
            <person name="Oldeschulte D.L."/>
            <person name="Halley Y.A."/>
            <person name="Bhattarai E.K."/>
            <person name="Brashear W.A."/>
            <person name="Hill J."/>
            <person name="Metz R.P."/>
            <person name="Johnson C.D."/>
            <person name="Rollins D."/>
            <person name="Peterson M.J."/>
            <person name="Bickhart D.M."/>
            <person name="Decker J.E."/>
            <person name="Seabury C.M."/>
        </authorList>
    </citation>
    <scope>NUCLEOTIDE SEQUENCE [LARGE SCALE GENOMIC DNA]</scope>
    <source>
        <strain evidence="1 2">Texas</strain>
        <tissue evidence="1">Leg muscle</tissue>
    </source>
</reference>
<evidence type="ECO:0000313" key="1">
    <source>
        <dbReference type="EMBL" id="OXB65856.1"/>
    </source>
</evidence>
<dbReference type="EMBL" id="MCFN01000079">
    <property type="protein sequence ID" value="OXB65856.1"/>
    <property type="molecule type" value="Genomic_DNA"/>
</dbReference>
<name>A0A226NE88_CALSU</name>
<sequence>MCYWNKTVCPPSQIVEEYFF</sequence>
<accession>A0A226NE88</accession>
<dbReference type="AlphaFoldDB" id="A0A226NE88"/>
<proteinExistence type="predicted"/>
<gene>
    <name evidence="1" type="ORF">ASZ78_002775</name>
</gene>